<dbReference type="EMBL" id="JAZIBG010000014">
    <property type="protein sequence ID" value="MEF7613155.1"/>
    <property type="molecule type" value="Genomic_DNA"/>
</dbReference>
<dbReference type="InterPro" id="IPR000792">
    <property type="entry name" value="Tscrpt_reg_LuxR_C"/>
</dbReference>
<dbReference type="GO" id="GO:0006355">
    <property type="term" value="P:regulation of DNA-templated transcription"/>
    <property type="evidence" value="ECO:0007669"/>
    <property type="project" value="InterPro"/>
</dbReference>
<dbReference type="InterPro" id="IPR001789">
    <property type="entry name" value="Sig_transdc_resp-reg_receiver"/>
</dbReference>
<dbReference type="PROSITE" id="PS50043">
    <property type="entry name" value="HTH_LUXR_2"/>
    <property type="match status" value="1"/>
</dbReference>
<dbReference type="SUPFAM" id="SSF46894">
    <property type="entry name" value="C-terminal effector domain of the bipartite response regulators"/>
    <property type="match status" value="1"/>
</dbReference>
<evidence type="ECO:0000256" key="3">
    <source>
        <dbReference type="PROSITE-ProRule" id="PRU00169"/>
    </source>
</evidence>
<protein>
    <submittedName>
        <fullName evidence="6">Response regulator transcription factor</fullName>
    </submittedName>
</protein>
<keyword evidence="7" id="KW-1185">Reference proteome</keyword>
<dbReference type="RefSeq" id="WP_332288102.1">
    <property type="nucleotide sequence ID" value="NZ_JAZIBG010000014.1"/>
</dbReference>
<feature type="domain" description="Response regulatory" evidence="5">
    <location>
        <begin position="2"/>
        <end position="118"/>
    </location>
</feature>
<feature type="modified residue" description="4-aspartylphosphate" evidence="3">
    <location>
        <position position="53"/>
    </location>
</feature>
<dbReference type="Pfam" id="PF00072">
    <property type="entry name" value="Response_reg"/>
    <property type="match status" value="1"/>
</dbReference>
<keyword evidence="1 3" id="KW-0597">Phosphoprotein</keyword>
<dbReference type="InterPro" id="IPR058245">
    <property type="entry name" value="NreC/VraR/RcsB-like_REC"/>
</dbReference>
<accession>A0AAW9Q7H7</accession>
<name>A0AAW9Q7H7_9BURK</name>
<dbReference type="AlphaFoldDB" id="A0AAW9Q7H7"/>
<dbReference type="PRINTS" id="PR00038">
    <property type="entry name" value="HTHLUXR"/>
</dbReference>
<organism evidence="6 7">
    <name type="scientific">Aquincola agrisoli</name>
    <dbReference type="NCBI Taxonomy" id="3119538"/>
    <lineage>
        <taxon>Bacteria</taxon>
        <taxon>Pseudomonadati</taxon>
        <taxon>Pseudomonadota</taxon>
        <taxon>Betaproteobacteria</taxon>
        <taxon>Burkholderiales</taxon>
        <taxon>Sphaerotilaceae</taxon>
        <taxon>Aquincola</taxon>
    </lineage>
</organism>
<feature type="domain" description="HTH luxR-type" evidence="4">
    <location>
        <begin position="142"/>
        <end position="207"/>
    </location>
</feature>
<dbReference type="PROSITE" id="PS50110">
    <property type="entry name" value="RESPONSE_REGULATORY"/>
    <property type="match status" value="1"/>
</dbReference>
<evidence type="ECO:0000313" key="7">
    <source>
        <dbReference type="Proteomes" id="UP001336250"/>
    </source>
</evidence>
<dbReference type="InterPro" id="IPR016032">
    <property type="entry name" value="Sig_transdc_resp-reg_C-effctor"/>
</dbReference>
<dbReference type="Proteomes" id="UP001336250">
    <property type="component" value="Unassembled WGS sequence"/>
</dbReference>
<dbReference type="InterPro" id="IPR011006">
    <property type="entry name" value="CheY-like_superfamily"/>
</dbReference>
<keyword evidence="2" id="KW-0238">DNA-binding</keyword>
<gene>
    <name evidence="6" type="ORF">V4F39_04465</name>
</gene>
<evidence type="ECO:0000256" key="2">
    <source>
        <dbReference type="ARBA" id="ARBA00023125"/>
    </source>
</evidence>
<dbReference type="InterPro" id="IPR039420">
    <property type="entry name" value="WalR-like"/>
</dbReference>
<dbReference type="GO" id="GO:0000160">
    <property type="term" value="P:phosphorelay signal transduction system"/>
    <property type="evidence" value="ECO:0007669"/>
    <property type="project" value="InterPro"/>
</dbReference>
<dbReference type="PANTHER" id="PTHR43214">
    <property type="entry name" value="TWO-COMPONENT RESPONSE REGULATOR"/>
    <property type="match status" value="1"/>
</dbReference>
<dbReference type="GO" id="GO:0003677">
    <property type="term" value="F:DNA binding"/>
    <property type="evidence" value="ECO:0007669"/>
    <property type="project" value="UniProtKB-KW"/>
</dbReference>
<proteinExistence type="predicted"/>
<dbReference type="SMART" id="SM00421">
    <property type="entry name" value="HTH_LUXR"/>
    <property type="match status" value="1"/>
</dbReference>
<dbReference type="SMART" id="SM00448">
    <property type="entry name" value="REC"/>
    <property type="match status" value="1"/>
</dbReference>
<evidence type="ECO:0000259" key="4">
    <source>
        <dbReference type="PROSITE" id="PS50043"/>
    </source>
</evidence>
<dbReference type="SUPFAM" id="SSF52172">
    <property type="entry name" value="CheY-like"/>
    <property type="match status" value="1"/>
</dbReference>
<dbReference type="Gene3D" id="3.40.50.2300">
    <property type="match status" value="1"/>
</dbReference>
<evidence type="ECO:0000259" key="5">
    <source>
        <dbReference type="PROSITE" id="PS50110"/>
    </source>
</evidence>
<dbReference type="Pfam" id="PF00196">
    <property type="entry name" value="GerE"/>
    <property type="match status" value="1"/>
</dbReference>
<evidence type="ECO:0000256" key="1">
    <source>
        <dbReference type="ARBA" id="ARBA00022553"/>
    </source>
</evidence>
<evidence type="ECO:0000313" key="6">
    <source>
        <dbReference type="EMBL" id="MEF7613155.1"/>
    </source>
</evidence>
<comment type="caution">
    <text evidence="6">The sequence shown here is derived from an EMBL/GenBank/DDBJ whole genome shotgun (WGS) entry which is preliminary data.</text>
</comment>
<sequence length="212" mass="23416">MKALVVDDHPIVRMGLRRLVEVEWPEAAVSEAATLDEALRVLANHRPEIVLLDVALPDAQGTEGLARMRRVAGDVPILMISLNKDPSYAQRLLQMGAAGYVSKDKTGEELVAAIGRVLDKGRYVPPDLADRLLSMLEGKSVGALPHEALTPQEYRVMQLIAAGHRPAYIAQAMHLSVKTVGNYRMRIFAKTGWRNNIELTKYCVQQGLTEPE</sequence>
<dbReference type="CDD" id="cd17535">
    <property type="entry name" value="REC_NarL-like"/>
    <property type="match status" value="1"/>
</dbReference>
<reference evidence="6 7" key="1">
    <citation type="submission" date="2024-02" db="EMBL/GenBank/DDBJ databases">
        <title>Genome sequence of Aquincola sp. MAHUQ-54.</title>
        <authorList>
            <person name="Huq M.A."/>
        </authorList>
    </citation>
    <scope>NUCLEOTIDE SEQUENCE [LARGE SCALE GENOMIC DNA]</scope>
    <source>
        <strain evidence="6 7">MAHUQ-54</strain>
    </source>
</reference>